<name>A0A8S9SCJ6_BRACR</name>
<dbReference type="EMBL" id="QGKX02000004">
    <property type="protein sequence ID" value="KAF3599562.1"/>
    <property type="molecule type" value="Genomic_DNA"/>
</dbReference>
<proteinExistence type="predicted"/>
<reference evidence="1" key="1">
    <citation type="submission" date="2019-12" db="EMBL/GenBank/DDBJ databases">
        <title>Genome sequencing and annotation of Brassica cretica.</title>
        <authorList>
            <person name="Studholme D.J."/>
            <person name="Sarris P."/>
        </authorList>
    </citation>
    <scope>NUCLEOTIDE SEQUENCE</scope>
    <source>
        <strain evidence="1">PFS-109/04</strain>
        <tissue evidence="1">Leaf</tissue>
    </source>
</reference>
<gene>
    <name evidence="1" type="ORF">F2Q69_00035855</name>
</gene>
<sequence>MGVNGHSELERRRQSLGWLDERRHHRSVVLSRLVVWCFEFVRVWILHPSLVSAEQSEAAGAVVSRFKGAFLSVARGAWLSFATSLGL</sequence>
<organism evidence="1 2">
    <name type="scientific">Brassica cretica</name>
    <name type="common">Mustard</name>
    <dbReference type="NCBI Taxonomy" id="69181"/>
    <lineage>
        <taxon>Eukaryota</taxon>
        <taxon>Viridiplantae</taxon>
        <taxon>Streptophyta</taxon>
        <taxon>Embryophyta</taxon>
        <taxon>Tracheophyta</taxon>
        <taxon>Spermatophyta</taxon>
        <taxon>Magnoliopsida</taxon>
        <taxon>eudicotyledons</taxon>
        <taxon>Gunneridae</taxon>
        <taxon>Pentapetalae</taxon>
        <taxon>rosids</taxon>
        <taxon>malvids</taxon>
        <taxon>Brassicales</taxon>
        <taxon>Brassicaceae</taxon>
        <taxon>Brassiceae</taxon>
        <taxon>Brassica</taxon>
    </lineage>
</organism>
<dbReference type="Proteomes" id="UP000712600">
    <property type="component" value="Unassembled WGS sequence"/>
</dbReference>
<evidence type="ECO:0000313" key="1">
    <source>
        <dbReference type="EMBL" id="KAF3599562.1"/>
    </source>
</evidence>
<dbReference type="AlphaFoldDB" id="A0A8S9SCJ6"/>
<comment type="caution">
    <text evidence="1">The sequence shown here is derived from an EMBL/GenBank/DDBJ whole genome shotgun (WGS) entry which is preliminary data.</text>
</comment>
<accession>A0A8S9SCJ6</accession>
<protein>
    <submittedName>
        <fullName evidence="1">Uncharacterized protein</fullName>
    </submittedName>
</protein>
<evidence type="ECO:0000313" key="2">
    <source>
        <dbReference type="Proteomes" id="UP000712600"/>
    </source>
</evidence>